<sequence length="64" mass="7367">MELLQVSDKTALVECSFCSSTNVEKISSFGTAQLVRQYYCNNCNSVFEYIRWQESADERMKGVE</sequence>
<dbReference type="Proteomes" id="UP000310334">
    <property type="component" value="Unassembled WGS sequence"/>
</dbReference>
<protein>
    <recommendedName>
        <fullName evidence="1">PaaD zinc beta ribbon domain-containing protein</fullName>
    </recommendedName>
</protein>
<dbReference type="InterPro" id="IPR056572">
    <property type="entry name" value="Zn_ribbon_PaaD"/>
</dbReference>
<comment type="caution">
    <text evidence="2">The sequence shown here is derived from an EMBL/GenBank/DDBJ whole genome shotgun (WGS) entry which is preliminary data.</text>
</comment>
<accession>A0A4S4BW40</accession>
<proteinExistence type="predicted"/>
<dbReference type="AlphaFoldDB" id="A0A4S4BW40"/>
<evidence type="ECO:0000313" key="2">
    <source>
        <dbReference type="EMBL" id="THF79393.1"/>
    </source>
</evidence>
<dbReference type="Pfam" id="PF23451">
    <property type="entry name" value="Zn_ribbon_PaaD"/>
    <property type="match status" value="1"/>
</dbReference>
<keyword evidence="3" id="KW-1185">Reference proteome</keyword>
<organism evidence="2 3">
    <name type="scientific">Metabacillus sediminilitoris</name>
    <dbReference type="NCBI Taxonomy" id="2567941"/>
    <lineage>
        <taxon>Bacteria</taxon>
        <taxon>Bacillati</taxon>
        <taxon>Bacillota</taxon>
        <taxon>Bacilli</taxon>
        <taxon>Bacillales</taxon>
        <taxon>Bacillaceae</taxon>
        <taxon>Metabacillus</taxon>
    </lineage>
</organism>
<gene>
    <name evidence="2" type="ORF">E6W99_13725</name>
</gene>
<dbReference type="EMBL" id="SSNT01000009">
    <property type="protein sequence ID" value="THF79393.1"/>
    <property type="molecule type" value="Genomic_DNA"/>
</dbReference>
<reference evidence="2 3" key="1">
    <citation type="submission" date="2019-04" db="EMBL/GenBank/DDBJ databases">
        <title>Bacillus sediminilitoris sp. nov., isolated from a tidal flat sediment on the East China Sea.</title>
        <authorList>
            <person name="Wei Y."/>
            <person name="Mao H."/>
            <person name="Fang J."/>
        </authorList>
    </citation>
    <scope>NUCLEOTIDE SEQUENCE [LARGE SCALE GENOMIC DNA]</scope>
    <source>
        <strain evidence="2 3">DSL-17</strain>
    </source>
</reference>
<feature type="domain" description="PaaD zinc beta ribbon" evidence="1">
    <location>
        <begin position="8"/>
        <end position="50"/>
    </location>
</feature>
<evidence type="ECO:0000259" key="1">
    <source>
        <dbReference type="Pfam" id="PF23451"/>
    </source>
</evidence>
<dbReference type="OrthoDB" id="3684942at2"/>
<name>A0A4S4BW40_9BACI</name>
<evidence type="ECO:0000313" key="3">
    <source>
        <dbReference type="Proteomes" id="UP000310334"/>
    </source>
</evidence>